<reference evidence="2 3" key="1">
    <citation type="submission" date="2020-03" db="EMBL/GenBank/DDBJ databases">
        <title>Dissostichus mawsoni Genome sequencing and assembly.</title>
        <authorList>
            <person name="Park H."/>
        </authorList>
    </citation>
    <scope>NUCLEOTIDE SEQUENCE [LARGE SCALE GENOMIC DNA]</scope>
    <source>
        <strain evidence="2">DM0001</strain>
        <tissue evidence="2">Muscle</tissue>
    </source>
</reference>
<organism evidence="2 3">
    <name type="scientific">Dissostichus mawsoni</name>
    <name type="common">Antarctic cod</name>
    <dbReference type="NCBI Taxonomy" id="36200"/>
    <lineage>
        <taxon>Eukaryota</taxon>
        <taxon>Metazoa</taxon>
        <taxon>Chordata</taxon>
        <taxon>Craniata</taxon>
        <taxon>Vertebrata</taxon>
        <taxon>Euteleostomi</taxon>
        <taxon>Actinopterygii</taxon>
        <taxon>Neopterygii</taxon>
        <taxon>Teleostei</taxon>
        <taxon>Neoteleostei</taxon>
        <taxon>Acanthomorphata</taxon>
        <taxon>Eupercaria</taxon>
        <taxon>Perciformes</taxon>
        <taxon>Notothenioidei</taxon>
        <taxon>Nototheniidae</taxon>
        <taxon>Dissostichus</taxon>
    </lineage>
</organism>
<accession>A0A7J5Y3J9</accession>
<name>A0A7J5Y3J9_DISMA</name>
<feature type="region of interest" description="Disordered" evidence="1">
    <location>
        <begin position="39"/>
        <end position="60"/>
    </location>
</feature>
<keyword evidence="3" id="KW-1185">Reference proteome</keyword>
<proteinExistence type="predicted"/>
<protein>
    <submittedName>
        <fullName evidence="2">Uncharacterized protein</fullName>
    </submittedName>
</protein>
<evidence type="ECO:0000313" key="3">
    <source>
        <dbReference type="Proteomes" id="UP000518266"/>
    </source>
</evidence>
<feature type="compositionally biased region" description="Low complexity" evidence="1">
    <location>
        <begin position="45"/>
        <end position="56"/>
    </location>
</feature>
<evidence type="ECO:0000313" key="2">
    <source>
        <dbReference type="EMBL" id="KAF3844012.1"/>
    </source>
</evidence>
<dbReference type="AlphaFoldDB" id="A0A7J5Y3J9"/>
<gene>
    <name evidence="2" type="ORF">F7725_016060</name>
</gene>
<dbReference type="Proteomes" id="UP000518266">
    <property type="component" value="Unassembled WGS sequence"/>
</dbReference>
<sequence length="131" mass="13517">MSLSGQKFPPANFKLSCHIVPPGSHASCGRVGSAEEAESAVRGLSASSNSSSSNNSTDRTQHVQLRLLNVCRVECQNFLPVSPAPPACPGSVSSSAAADSTLVGKPSLSALREEGGRVLGRRWEEGGGDLL</sequence>
<dbReference type="EMBL" id="JAAKFY010000017">
    <property type="protein sequence ID" value="KAF3844012.1"/>
    <property type="molecule type" value="Genomic_DNA"/>
</dbReference>
<evidence type="ECO:0000256" key="1">
    <source>
        <dbReference type="SAM" id="MobiDB-lite"/>
    </source>
</evidence>
<comment type="caution">
    <text evidence="2">The sequence shown here is derived from an EMBL/GenBank/DDBJ whole genome shotgun (WGS) entry which is preliminary data.</text>
</comment>